<reference evidence="4" key="1">
    <citation type="journal article" date="2019" name="Int. J. Syst. Evol. Microbiol.">
        <title>The Global Catalogue of Microorganisms (GCM) 10K type strain sequencing project: providing services to taxonomists for standard genome sequencing and annotation.</title>
        <authorList>
            <consortium name="The Broad Institute Genomics Platform"/>
            <consortium name="The Broad Institute Genome Sequencing Center for Infectious Disease"/>
            <person name="Wu L."/>
            <person name="Ma J."/>
        </authorList>
    </citation>
    <scope>NUCLEOTIDE SEQUENCE [LARGE SCALE GENOMIC DNA]</scope>
    <source>
        <strain evidence="4">NBRC 108728</strain>
    </source>
</reference>
<accession>A0ABN6Y2M5</accession>
<evidence type="ECO:0000313" key="4">
    <source>
        <dbReference type="Proteomes" id="UP001321486"/>
    </source>
</evidence>
<gene>
    <name evidence="3" type="ORF">GCM10025867_38230</name>
</gene>
<name>A0ABN6Y2M5_9MICO</name>
<feature type="region of interest" description="Disordered" evidence="1">
    <location>
        <begin position="165"/>
        <end position="204"/>
    </location>
</feature>
<feature type="compositionally biased region" description="Low complexity" evidence="1">
    <location>
        <begin position="182"/>
        <end position="197"/>
    </location>
</feature>
<keyword evidence="4" id="KW-1185">Reference proteome</keyword>
<proteinExistence type="predicted"/>
<sequence>MGPLQAAFQTGGGFATYPQLCAEGATSRSLRRLVCDGRILRLRRGVYALPGASGSGMVAVRLGARLAGVSAAESFGLWGGWDERLTVCAPKNSSTAGRPAPARGAVIGELGPRVHSTDDPRDSAWCWRVALDRCLLQTLRWSDEETAIAVVDTALTAKVIDRESSSPAPNICRERARSSVVRGQGQRPASSRSSASESNRRGCS</sequence>
<evidence type="ECO:0000259" key="2">
    <source>
        <dbReference type="Pfam" id="PF13338"/>
    </source>
</evidence>
<organism evidence="3 4">
    <name type="scientific">Frondihabitans sucicola</name>
    <dbReference type="NCBI Taxonomy" id="1268041"/>
    <lineage>
        <taxon>Bacteria</taxon>
        <taxon>Bacillati</taxon>
        <taxon>Actinomycetota</taxon>
        <taxon>Actinomycetes</taxon>
        <taxon>Micrococcales</taxon>
        <taxon>Microbacteriaceae</taxon>
        <taxon>Frondihabitans</taxon>
    </lineage>
</organism>
<feature type="domain" description="AbiEi antitoxin N-terminal" evidence="2">
    <location>
        <begin position="7"/>
        <end position="50"/>
    </location>
</feature>
<protein>
    <recommendedName>
        <fullName evidence="2">AbiEi antitoxin N-terminal domain-containing protein</fullName>
    </recommendedName>
</protein>
<evidence type="ECO:0000313" key="3">
    <source>
        <dbReference type="EMBL" id="BDZ51582.1"/>
    </source>
</evidence>
<dbReference type="Proteomes" id="UP001321486">
    <property type="component" value="Chromosome"/>
</dbReference>
<evidence type="ECO:0000256" key="1">
    <source>
        <dbReference type="SAM" id="MobiDB-lite"/>
    </source>
</evidence>
<dbReference type="Pfam" id="PF13338">
    <property type="entry name" value="AbiEi_4"/>
    <property type="match status" value="1"/>
</dbReference>
<dbReference type="EMBL" id="AP027732">
    <property type="protein sequence ID" value="BDZ51582.1"/>
    <property type="molecule type" value="Genomic_DNA"/>
</dbReference>
<dbReference type="InterPro" id="IPR025159">
    <property type="entry name" value="AbiEi_N"/>
</dbReference>
<dbReference type="RefSeq" id="WP_350271583.1">
    <property type="nucleotide sequence ID" value="NZ_AP027732.1"/>
</dbReference>